<evidence type="ECO:0000256" key="3">
    <source>
        <dbReference type="RuleBase" id="RU003560"/>
    </source>
</evidence>
<gene>
    <name evidence="4" type="ORF">ACFQ3U_09880</name>
</gene>
<sequence>MISKAQTLELSQRHLIPGRIHTFGRAGIDLVIGRREMYKIWDLDGREFFDLHLNGGTYNLGHRAPELVATLRGALDEFDMGNHHFPSPARATFAEKLFEVSPQQSLPFTVFTSGGGEAVDVAIRSARWATGRRRIVTIDSGFHGRTGLSGAAGDRNNADYFHSALPDDFLQVPWGDVAALEAAFASDAIAAVLLETIPATMGFPTVPQGYHDAVRQLCDTHGALFIADEVQTGLGRTGEIWAVDSFGVVPDMLVTGKGLGGGLYPVSAVVLSERAGGWLAENGWGHVSTTGGSELGAVVGLAALQRSTAPETLAHVRVLSEHFAAGLAALQLAHPSLDQVHQRGLVIGLRFAGLDGAIRAMSTLYRHGIWAIFAGFDSSMLQFKPGLLLSLQDADEVLARMALACAELDAAL</sequence>
<comment type="cofactor">
    <cofactor evidence="1">
        <name>pyridoxal 5'-phosphate</name>
        <dbReference type="ChEBI" id="CHEBI:597326"/>
    </cofactor>
</comment>
<keyword evidence="2 3" id="KW-0663">Pyridoxal phosphate</keyword>
<evidence type="ECO:0000313" key="5">
    <source>
        <dbReference type="Proteomes" id="UP001597181"/>
    </source>
</evidence>
<dbReference type="RefSeq" id="WP_343961232.1">
    <property type="nucleotide sequence ID" value="NZ_BAAAKZ010000010.1"/>
</dbReference>
<protein>
    <submittedName>
        <fullName evidence="4">Aminotransferase class III-fold pyridoxal phosphate-dependent enzyme</fullName>
    </submittedName>
</protein>
<dbReference type="PROSITE" id="PS00600">
    <property type="entry name" value="AA_TRANSFER_CLASS_3"/>
    <property type="match status" value="1"/>
</dbReference>
<accession>A0ABW3TS05</accession>
<dbReference type="InterPro" id="IPR049704">
    <property type="entry name" value="Aminotrans_3_PPA_site"/>
</dbReference>
<comment type="similarity">
    <text evidence="3">Belongs to the class-III pyridoxal-phosphate-dependent aminotransferase family.</text>
</comment>
<evidence type="ECO:0000256" key="2">
    <source>
        <dbReference type="ARBA" id="ARBA00022898"/>
    </source>
</evidence>
<dbReference type="InterPro" id="IPR015421">
    <property type="entry name" value="PyrdxlP-dep_Trfase_major"/>
</dbReference>
<dbReference type="InterPro" id="IPR015422">
    <property type="entry name" value="PyrdxlP-dep_Trfase_small"/>
</dbReference>
<dbReference type="Proteomes" id="UP001597181">
    <property type="component" value="Unassembled WGS sequence"/>
</dbReference>
<dbReference type="Pfam" id="PF00202">
    <property type="entry name" value="Aminotran_3"/>
    <property type="match status" value="1"/>
</dbReference>
<dbReference type="InterPro" id="IPR015424">
    <property type="entry name" value="PyrdxlP-dep_Trfase"/>
</dbReference>
<keyword evidence="4" id="KW-0808">Transferase</keyword>
<dbReference type="SUPFAM" id="SSF53383">
    <property type="entry name" value="PLP-dependent transferases"/>
    <property type="match status" value="1"/>
</dbReference>
<name>A0ABW3TS05_9MICO</name>
<comment type="caution">
    <text evidence="4">The sequence shown here is derived from an EMBL/GenBank/DDBJ whole genome shotgun (WGS) entry which is preliminary data.</text>
</comment>
<reference evidence="5" key="1">
    <citation type="journal article" date="2019" name="Int. J. Syst. Evol. Microbiol.">
        <title>The Global Catalogue of Microorganisms (GCM) 10K type strain sequencing project: providing services to taxonomists for standard genome sequencing and annotation.</title>
        <authorList>
            <consortium name="The Broad Institute Genomics Platform"/>
            <consortium name="The Broad Institute Genome Sequencing Center for Infectious Disease"/>
            <person name="Wu L."/>
            <person name="Ma J."/>
        </authorList>
    </citation>
    <scope>NUCLEOTIDE SEQUENCE [LARGE SCALE GENOMIC DNA]</scope>
    <source>
        <strain evidence="5">CCUG 50213</strain>
    </source>
</reference>
<dbReference type="Gene3D" id="3.90.1150.10">
    <property type="entry name" value="Aspartate Aminotransferase, domain 1"/>
    <property type="match status" value="1"/>
</dbReference>
<dbReference type="InterPro" id="IPR050103">
    <property type="entry name" value="Class-III_PLP-dep_AT"/>
</dbReference>
<dbReference type="EMBL" id="JBHTLY010000004">
    <property type="protein sequence ID" value="MFD1202197.1"/>
    <property type="molecule type" value="Genomic_DNA"/>
</dbReference>
<dbReference type="InterPro" id="IPR005814">
    <property type="entry name" value="Aminotrans_3"/>
</dbReference>
<proteinExistence type="inferred from homology"/>
<dbReference type="Gene3D" id="3.40.640.10">
    <property type="entry name" value="Type I PLP-dependent aspartate aminotransferase-like (Major domain)"/>
    <property type="match status" value="1"/>
</dbReference>
<evidence type="ECO:0000313" key="4">
    <source>
        <dbReference type="EMBL" id="MFD1202197.1"/>
    </source>
</evidence>
<dbReference type="GO" id="GO:0008483">
    <property type="term" value="F:transaminase activity"/>
    <property type="evidence" value="ECO:0007669"/>
    <property type="project" value="UniProtKB-KW"/>
</dbReference>
<evidence type="ECO:0000256" key="1">
    <source>
        <dbReference type="ARBA" id="ARBA00001933"/>
    </source>
</evidence>
<keyword evidence="5" id="KW-1185">Reference proteome</keyword>
<dbReference type="PANTHER" id="PTHR11986:SF112">
    <property type="entry name" value="PUTRESCINE AMINOTRANSFERASE"/>
    <property type="match status" value="1"/>
</dbReference>
<dbReference type="PANTHER" id="PTHR11986">
    <property type="entry name" value="AMINOTRANSFERASE CLASS III"/>
    <property type="match status" value="1"/>
</dbReference>
<keyword evidence="4" id="KW-0032">Aminotransferase</keyword>
<organism evidence="4 5">
    <name type="scientific">Leucobacter albus</name>
    <dbReference type="NCBI Taxonomy" id="272210"/>
    <lineage>
        <taxon>Bacteria</taxon>
        <taxon>Bacillati</taxon>
        <taxon>Actinomycetota</taxon>
        <taxon>Actinomycetes</taxon>
        <taxon>Micrococcales</taxon>
        <taxon>Microbacteriaceae</taxon>
        <taxon>Leucobacter</taxon>
    </lineage>
</organism>